<dbReference type="InterPro" id="IPR023164">
    <property type="entry name" value="YqgQ-like_sf"/>
</dbReference>
<evidence type="ECO:0000313" key="2">
    <source>
        <dbReference type="EMBL" id="PAD80957.1"/>
    </source>
</evidence>
<evidence type="ECO:0000313" key="3">
    <source>
        <dbReference type="Proteomes" id="UP000036045"/>
    </source>
</evidence>
<evidence type="ECO:0000313" key="1">
    <source>
        <dbReference type="EMBL" id="KLV27271.1"/>
    </source>
</evidence>
<dbReference type="RefSeq" id="WP_047941253.1">
    <property type="nucleotide sequence ID" value="NZ_CP026031.1"/>
</dbReference>
<dbReference type="AlphaFoldDB" id="A0A0J1IMR1"/>
<protein>
    <submittedName>
        <fullName evidence="1">Cytosolic protein</fullName>
    </submittedName>
    <submittedName>
        <fullName evidence="2">DUF910 domain-containing protein</fullName>
    </submittedName>
</protein>
<dbReference type="PATRIC" id="fig|1397.4.peg.4101"/>
<sequence length="71" mass="8505">MQTIYDVQQFLKKYGTIIYVGDRVGDLQLMKSEIKELYQSQLIKEQEFDSAMRLLNQEIQYLEDKRNRGNV</sequence>
<comment type="caution">
    <text evidence="1">The sequence shown here is derived from an EMBL/GenBank/DDBJ whole genome shotgun (WGS) entry which is preliminary data.</text>
</comment>
<proteinExistence type="predicted"/>
<accession>A0A0J1IMR1</accession>
<dbReference type="Pfam" id="PF06014">
    <property type="entry name" value="YqgQ-like"/>
    <property type="match status" value="1"/>
</dbReference>
<dbReference type="EMBL" id="NPBQ01000136">
    <property type="protein sequence ID" value="PAD80957.1"/>
    <property type="molecule type" value="Genomic_DNA"/>
</dbReference>
<dbReference type="OrthoDB" id="2361671at2"/>
<dbReference type="Proteomes" id="UP000216961">
    <property type="component" value="Unassembled WGS sequence"/>
</dbReference>
<dbReference type="Gene3D" id="1.10.287.760">
    <property type="entry name" value="YqgQ-like"/>
    <property type="match status" value="1"/>
</dbReference>
<name>A0A0J1IMR1_NIACI</name>
<dbReference type="SUPFAM" id="SSF158379">
    <property type="entry name" value="YqgQ-like"/>
    <property type="match status" value="1"/>
</dbReference>
<dbReference type="Proteomes" id="UP000036045">
    <property type="component" value="Unassembled WGS sequence"/>
</dbReference>
<dbReference type="InterPro" id="IPR009256">
    <property type="entry name" value="YqgQ-like"/>
</dbReference>
<organism evidence="1 3">
    <name type="scientific">Niallia circulans</name>
    <name type="common">Bacillus circulans</name>
    <dbReference type="NCBI Taxonomy" id="1397"/>
    <lineage>
        <taxon>Bacteria</taxon>
        <taxon>Bacillati</taxon>
        <taxon>Bacillota</taxon>
        <taxon>Bacilli</taxon>
        <taxon>Bacillales</taxon>
        <taxon>Bacillaceae</taxon>
        <taxon>Niallia</taxon>
    </lineage>
</organism>
<reference evidence="1 3" key="1">
    <citation type="submission" date="2015-05" db="EMBL/GenBank/DDBJ databases">
        <title>Whole genome sequence and identification of bacterial endophytes from Costus igneus.</title>
        <authorList>
            <person name="Lee Y.P."/>
            <person name="Gan H.M."/>
            <person name="Eng W."/>
            <person name="Wheatley M.S."/>
            <person name="Caraballo A."/>
            <person name="Polter S."/>
            <person name="Savka M.A."/>
            <person name="Hudson A.O."/>
        </authorList>
    </citation>
    <scope>NUCLEOTIDE SEQUENCE [LARGE SCALE GENOMIC DNA]</scope>
    <source>
        <strain evidence="1 3">RIT379</strain>
    </source>
</reference>
<dbReference type="KEGG" id="bcir:C2I06_09720"/>
<gene>
    <name evidence="1" type="ORF">ABW02_07080</name>
    <name evidence="2" type="ORF">CHH57_22630</name>
</gene>
<dbReference type="EMBL" id="LDPH01000004">
    <property type="protein sequence ID" value="KLV27271.1"/>
    <property type="molecule type" value="Genomic_DNA"/>
</dbReference>
<evidence type="ECO:0000313" key="4">
    <source>
        <dbReference type="Proteomes" id="UP000216961"/>
    </source>
</evidence>
<reference evidence="2 4" key="2">
    <citation type="submission" date="2017-07" db="EMBL/GenBank/DDBJ databases">
        <title>Isolation and whole genome analysis of endospore-forming bacteria from heroin.</title>
        <authorList>
            <person name="Kalinowski J."/>
            <person name="Ahrens B."/>
            <person name="Al-Dilaimi A."/>
            <person name="Winkler A."/>
            <person name="Wibberg D."/>
            <person name="Schleenbecker U."/>
            <person name="Ruckert C."/>
            <person name="Wolfel R."/>
            <person name="Grass G."/>
        </authorList>
    </citation>
    <scope>NUCLEOTIDE SEQUENCE [LARGE SCALE GENOMIC DNA]</scope>
    <source>
        <strain evidence="2 4">7521-2</strain>
    </source>
</reference>
<keyword evidence="3" id="KW-1185">Reference proteome</keyword>
<dbReference type="GeneID" id="56350404"/>